<protein>
    <submittedName>
        <fullName evidence="1">Uncharacterized protein</fullName>
    </submittedName>
</protein>
<organism evidence="1 2">
    <name type="scientific">Tegillarca granosa</name>
    <name type="common">Malaysian cockle</name>
    <name type="synonym">Anadara granosa</name>
    <dbReference type="NCBI Taxonomy" id="220873"/>
    <lineage>
        <taxon>Eukaryota</taxon>
        <taxon>Metazoa</taxon>
        <taxon>Spiralia</taxon>
        <taxon>Lophotrochozoa</taxon>
        <taxon>Mollusca</taxon>
        <taxon>Bivalvia</taxon>
        <taxon>Autobranchia</taxon>
        <taxon>Pteriomorphia</taxon>
        <taxon>Arcoida</taxon>
        <taxon>Arcoidea</taxon>
        <taxon>Arcidae</taxon>
        <taxon>Tegillarca</taxon>
    </lineage>
</organism>
<accession>A0ABQ9DY50</accession>
<evidence type="ECO:0000313" key="1">
    <source>
        <dbReference type="EMBL" id="KAJ8297937.1"/>
    </source>
</evidence>
<proteinExistence type="predicted"/>
<evidence type="ECO:0000313" key="2">
    <source>
        <dbReference type="Proteomes" id="UP001217089"/>
    </source>
</evidence>
<sequence>MHINHRLVAIRPIYGGRIKLTFRKTVSRDGVITDTRFRKTVISKKNSLCELGGMLCRTLCLSETFLMLQNRFWHQKYFLDTPSELWKIFGANFSHALTDLTIRQTYDWKVSKTSGRAVLLASYTDQSGTVFWDRVKGQGKVVGGCRYITDVTDEVIKHVHINLAELYQVDIRKIPYPIDEAMFVFNSYTFNVGWYT</sequence>
<dbReference type="SUPFAM" id="SSF54373">
    <property type="entry name" value="FAD-linked reductases, C-terminal domain"/>
    <property type="match status" value="1"/>
</dbReference>
<comment type="caution">
    <text evidence="1">The sequence shown here is derived from an EMBL/GenBank/DDBJ whole genome shotgun (WGS) entry which is preliminary data.</text>
</comment>
<dbReference type="Proteomes" id="UP001217089">
    <property type="component" value="Unassembled WGS sequence"/>
</dbReference>
<dbReference type="Gene3D" id="3.90.660.10">
    <property type="match status" value="1"/>
</dbReference>
<gene>
    <name evidence="1" type="ORF">KUTeg_024468</name>
</gene>
<reference evidence="1 2" key="1">
    <citation type="submission" date="2022-12" db="EMBL/GenBank/DDBJ databases">
        <title>Chromosome-level genome of Tegillarca granosa.</title>
        <authorList>
            <person name="Kim J."/>
        </authorList>
    </citation>
    <scope>NUCLEOTIDE SEQUENCE [LARGE SCALE GENOMIC DNA]</scope>
    <source>
        <strain evidence="1">Teg-2019</strain>
        <tissue evidence="1">Adductor muscle</tissue>
    </source>
</reference>
<dbReference type="EMBL" id="JARBDR010000923">
    <property type="protein sequence ID" value="KAJ8297937.1"/>
    <property type="molecule type" value="Genomic_DNA"/>
</dbReference>
<keyword evidence="2" id="KW-1185">Reference proteome</keyword>
<name>A0ABQ9DY50_TEGGR</name>